<accession>A0A0K2T9L3</accession>
<evidence type="ECO:0000313" key="1">
    <source>
        <dbReference type="EMBL" id="CDW22698.1"/>
    </source>
</evidence>
<dbReference type="AlphaFoldDB" id="A0A0K2T9L3"/>
<organism evidence="1">
    <name type="scientific">Lepeophtheirus salmonis</name>
    <name type="common">Salmon louse</name>
    <name type="synonym">Caligus salmonis</name>
    <dbReference type="NCBI Taxonomy" id="72036"/>
    <lineage>
        <taxon>Eukaryota</taxon>
        <taxon>Metazoa</taxon>
        <taxon>Ecdysozoa</taxon>
        <taxon>Arthropoda</taxon>
        <taxon>Crustacea</taxon>
        <taxon>Multicrustacea</taxon>
        <taxon>Hexanauplia</taxon>
        <taxon>Copepoda</taxon>
        <taxon>Siphonostomatoida</taxon>
        <taxon>Caligidae</taxon>
        <taxon>Lepeophtheirus</taxon>
    </lineage>
</organism>
<proteinExistence type="predicted"/>
<name>A0A0K2T9L3_LEPSM</name>
<dbReference type="EMBL" id="HACA01005337">
    <property type="protein sequence ID" value="CDW22698.1"/>
    <property type="molecule type" value="Transcribed_RNA"/>
</dbReference>
<sequence>MSRFHLCHILISECSVTCPSLLLFL</sequence>
<protein>
    <submittedName>
        <fullName evidence="1">Uncharacterized protein</fullName>
    </submittedName>
</protein>
<reference evidence="1" key="1">
    <citation type="submission" date="2014-05" db="EMBL/GenBank/DDBJ databases">
        <authorList>
            <person name="Chronopoulou M."/>
        </authorList>
    </citation>
    <scope>NUCLEOTIDE SEQUENCE</scope>
    <source>
        <tissue evidence="1">Whole organism</tissue>
    </source>
</reference>